<evidence type="ECO:0000313" key="2">
    <source>
        <dbReference type="Proteomes" id="UP000789704"/>
    </source>
</evidence>
<name>A0A9N8S190_9BURK</name>
<dbReference type="EMBL" id="CAJQZC010000010">
    <property type="protein sequence ID" value="CAG4917526.1"/>
    <property type="molecule type" value="Genomic_DNA"/>
</dbReference>
<proteinExistence type="predicted"/>
<dbReference type="Proteomes" id="UP000789704">
    <property type="component" value="Unassembled WGS sequence"/>
</dbReference>
<comment type="caution">
    <text evidence="1">The sequence shown here is derived from an EMBL/GenBank/DDBJ whole genome shotgun (WGS) entry which is preliminary data.</text>
</comment>
<sequence>MESITRVHYETNVCGGDFGNVVECFDRWKHEPLVFRAGQNMFEGKEEVRRVSERVFSNGELAQSTLVDMCDPDAPYALAAEIHDGERDMWLVMAAYED</sequence>
<keyword evidence="2" id="KW-1185">Reference proteome</keyword>
<dbReference type="AlphaFoldDB" id="A0A9N8S190"/>
<gene>
    <name evidence="1" type="ORF">LMG31841_04691</name>
</gene>
<protein>
    <submittedName>
        <fullName evidence="1">Uncharacterized protein</fullName>
    </submittedName>
</protein>
<organism evidence="1 2">
    <name type="scientific">Paraburkholderia saeva</name>
    <dbReference type="NCBI Taxonomy" id="2777537"/>
    <lineage>
        <taxon>Bacteria</taxon>
        <taxon>Pseudomonadati</taxon>
        <taxon>Pseudomonadota</taxon>
        <taxon>Betaproteobacteria</taxon>
        <taxon>Burkholderiales</taxon>
        <taxon>Burkholderiaceae</taxon>
        <taxon>Paraburkholderia</taxon>
    </lineage>
</organism>
<accession>A0A9N8S190</accession>
<dbReference type="RefSeq" id="WP_228882167.1">
    <property type="nucleotide sequence ID" value="NZ_CAJQZC010000010.1"/>
</dbReference>
<evidence type="ECO:0000313" key="1">
    <source>
        <dbReference type="EMBL" id="CAG4917526.1"/>
    </source>
</evidence>
<reference evidence="1" key="1">
    <citation type="submission" date="2021-04" db="EMBL/GenBank/DDBJ databases">
        <authorList>
            <person name="Vanwijnsberghe S."/>
        </authorList>
    </citation>
    <scope>NUCLEOTIDE SEQUENCE</scope>
    <source>
        <strain evidence="1">LMG 31841</strain>
    </source>
</reference>